<sequence length="194" mass="22706">MINWTDFTMYVRYYKKTVYLAYLKAIKGLDYTGRIEDSHTQLRGYEGCYPIYDVLRQLEITPSDSVLDIGCGKGLFLYYATSFDFGRIDGIEYADSLVQIAKKNASILSDERLHIFRQDAREYVGYERYNYFFVNNPFAIEIMEKVAEEIKKSALSRAGKITVIYQFPFHKDIFIQKGFTLQYEKFPNAVLTLD</sequence>
<dbReference type="RefSeq" id="WP_007048534.1">
    <property type="nucleotide sequence ID" value="NZ_GG704771.1"/>
</dbReference>
<evidence type="ECO:0000313" key="2">
    <source>
        <dbReference type="EMBL" id="EFB74534.1"/>
    </source>
</evidence>
<dbReference type="AlphaFoldDB" id="D1PS06"/>
<dbReference type="InterPro" id="IPR007848">
    <property type="entry name" value="Small_mtfrase_dom"/>
</dbReference>
<protein>
    <recommendedName>
        <fullName evidence="1">Methyltransferase small domain-containing protein</fullName>
    </recommendedName>
</protein>
<gene>
    <name evidence="2" type="ORF">SUBVAR_07189</name>
</gene>
<dbReference type="Gene3D" id="3.40.50.150">
    <property type="entry name" value="Vaccinia Virus protein VP39"/>
    <property type="match status" value="1"/>
</dbReference>
<dbReference type="EMBL" id="ACBY02000068">
    <property type="protein sequence ID" value="EFB74534.1"/>
    <property type="molecule type" value="Genomic_DNA"/>
</dbReference>
<dbReference type="CDD" id="cd02440">
    <property type="entry name" value="AdoMet_MTases"/>
    <property type="match status" value="1"/>
</dbReference>
<dbReference type="eggNOG" id="COG4123">
    <property type="taxonomic scope" value="Bacteria"/>
</dbReference>
<keyword evidence="3" id="KW-1185">Reference proteome</keyword>
<evidence type="ECO:0000259" key="1">
    <source>
        <dbReference type="Pfam" id="PF05175"/>
    </source>
</evidence>
<dbReference type="Proteomes" id="UP000003438">
    <property type="component" value="Unassembled WGS sequence"/>
</dbReference>
<dbReference type="GO" id="GO:0008168">
    <property type="term" value="F:methyltransferase activity"/>
    <property type="evidence" value="ECO:0007669"/>
    <property type="project" value="InterPro"/>
</dbReference>
<dbReference type="STRING" id="411471.SUBVAR_07189"/>
<evidence type="ECO:0000313" key="3">
    <source>
        <dbReference type="Proteomes" id="UP000003438"/>
    </source>
</evidence>
<accession>D1PS06</accession>
<dbReference type="SUPFAM" id="SSF53335">
    <property type="entry name" value="S-adenosyl-L-methionine-dependent methyltransferases"/>
    <property type="match status" value="1"/>
</dbReference>
<dbReference type="OrthoDB" id="9780095at2"/>
<dbReference type="Pfam" id="PF05175">
    <property type="entry name" value="MTS"/>
    <property type="match status" value="1"/>
</dbReference>
<comment type="caution">
    <text evidence="2">The sequence shown here is derived from an EMBL/GenBank/DDBJ whole genome shotgun (WGS) entry which is preliminary data.</text>
</comment>
<reference evidence="2" key="1">
    <citation type="submission" date="2009-12" db="EMBL/GenBank/DDBJ databases">
        <authorList>
            <person name="Weinstock G."/>
            <person name="Sodergren E."/>
            <person name="Clifton S."/>
            <person name="Fulton L."/>
            <person name="Fulton B."/>
            <person name="Courtney L."/>
            <person name="Fronick C."/>
            <person name="Harrison M."/>
            <person name="Strong C."/>
            <person name="Farmer C."/>
            <person name="Delahaunty K."/>
            <person name="Markovic C."/>
            <person name="Hall O."/>
            <person name="Minx P."/>
            <person name="Tomlinson C."/>
            <person name="Mitreva M."/>
            <person name="Nelson J."/>
            <person name="Hou S."/>
            <person name="Wollam A."/>
            <person name="Pepin K.H."/>
            <person name="Johnson M."/>
            <person name="Bhonagiri V."/>
            <person name="Nash W.E."/>
            <person name="Warren W."/>
            <person name="Chinwalla A."/>
            <person name="Mardis E.R."/>
            <person name="Wilson R.K."/>
        </authorList>
    </citation>
    <scope>NUCLEOTIDE SEQUENCE [LARGE SCALE GENOMIC DNA]</scope>
    <source>
        <strain evidence="2">DSM 15176</strain>
    </source>
</reference>
<feature type="domain" description="Methyltransferase small" evidence="1">
    <location>
        <begin position="55"/>
        <end position="165"/>
    </location>
</feature>
<proteinExistence type="predicted"/>
<dbReference type="InterPro" id="IPR029063">
    <property type="entry name" value="SAM-dependent_MTases_sf"/>
</dbReference>
<dbReference type="HOGENOM" id="CLU_1401819_0_0_9"/>
<name>D1PS06_9FIRM</name>
<organism evidence="2 3">
    <name type="scientific">Subdoligranulum variabile DSM 15176</name>
    <dbReference type="NCBI Taxonomy" id="411471"/>
    <lineage>
        <taxon>Bacteria</taxon>
        <taxon>Bacillati</taxon>
        <taxon>Bacillota</taxon>
        <taxon>Clostridia</taxon>
        <taxon>Eubacteriales</taxon>
        <taxon>Oscillospiraceae</taxon>
        <taxon>Subdoligranulum</taxon>
    </lineage>
</organism>